<feature type="transmembrane region" description="Helical" evidence="4">
    <location>
        <begin position="176"/>
        <end position="196"/>
    </location>
</feature>
<feature type="transmembrane region" description="Helical" evidence="4">
    <location>
        <begin position="133"/>
        <end position="155"/>
    </location>
</feature>
<dbReference type="GO" id="GO:0003700">
    <property type="term" value="F:DNA-binding transcription factor activity"/>
    <property type="evidence" value="ECO:0007669"/>
    <property type="project" value="InterPro"/>
</dbReference>
<accession>C6W0G2</accession>
<evidence type="ECO:0000256" key="3">
    <source>
        <dbReference type="ARBA" id="ARBA00023163"/>
    </source>
</evidence>
<feature type="transmembrane region" description="Helical" evidence="4">
    <location>
        <begin position="67"/>
        <end position="86"/>
    </location>
</feature>
<dbReference type="SMART" id="SM00342">
    <property type="entry name" value="HTH_ARAC"/>
    <property type="match status" value="1"/>
</dbReference>
<gene>
    <name evidence="6" type="ordered locus">Dfer_0633</name>
</gene>
<dbReference type="PANTHER" id="PTHR43280">
    <property type="entry name" value="ARAC-FAMILY TRANSCRIPTIONAL REGULATOR"/>
    <property type="match status" value="1"/>
</dbReference>
<keyword evidence="7" id="KW-1185">Reference proteome</keyword>
<feature type="domain" description="HTH araC/xylS-type" evidence="5">
    <location>
        <begin position="262"/>
        <end position="360"/>
    </location>
</feature>
<dbReference type="KEGG" id="dfe:Dfer_0633"/>
<dbReference type="Proteomes" id="UP000002011">
    <property type="component" value="Chromosome"/>
</dbReference>
<keyword evidence="4" id="KW-0472">Membrane</keyword>
<dbReference type="SUPFAM" id="SSF46689">
    <property type="entry name" value="Homeodomain-like"/>
    <property type="match status" value="1"/>
</dbReference>
<dbReference type="GO" id="GO:0043565">
    <property type="term" value="F:sequence-specific DNA binding"/>
    <property type="evidence" value="ECO:0007669"/>
    <property type="project" value="InterPro"/>
</dbReference>
<dbReference type="EMBL" id="CP001619">
    <property type="protein sequence ID" value="ACT91896.1"/>
    <property type="molecule type" value="Genomic_DNA"/>
</dbReference>
<dbReference type="InterPro" id="IPR018062">
    <property type="entry name" value="HTH_AraC-typ_CS"/>
</dbReference>
<keyword evidence="3" id="KW-0804">Transcription</keyword>
<proteinExistence type="predicted"/>
<feature type="transmembrane region" description="Helical" evidence="4">
    <location>
        <begin position="202"/>
        <end position="224"/>
    </location>
</feature>
<evidence type="ECO:0000256" key="1">
    <source>
        <dbReference type="ARBA" id="ARBA00023015"/>
    </source>
</evidence>
<evidence type="ECO:0000256" key="2">
    <source>
        <dbReference type="ARBA" id="ARBA00023125"/>
    </source>
</evidence>
<feature type="transmembrane region" description="Helical" evidence="4">
    <location>
        <begin position="98"/>
        <end position="118"/>
    </location>
</feature>
<name>C6W0G2_DYAFD</name>
<dbReference type="Pfam" id="PF12833">
    <property type="entry name" value="HTH_18"/>
    <property type="match status" value="1"/>
</dbReference>
<dbReference type="OrthoDB" id="5492415at2"/>
<dbReference type="PANTHER" id="PTHR43280:SF29">
    <property type="entry name" value="ARAC-FAMILY TRANSCRIPTIONAL REGULATOR"/>
    <property type="match status" value="1"/>
</dbReference>
<dbReference type="InterPro" id="IPR009057">
    <property type="entry name" value="Homeodomain-like_sf"/>
</dbReference>
<dbReference type="PROSITE" id="PS01124">
    <property type="entry name" value="HTH_ARAC_FAMILY_2"/>
    <property type="match status" value="1"/>
</dbReference>
<dbReference type="PROSITE" id="PS00041">
    <property type="entry name" value="HTH_ARAC_FAMILY_1"/>
    <property type="match status" value="1"/>
</dbReference>
<keyword evidence="4" id="KW-1133">Transmembrane helix</keyword>
<keyword evidence="2" id="KW-0238">DNA-binding</keyword>
<dbReference type="eggNOG" id="COG2207">
    <property type="taxonomic scope" value="Bacteria"/>
</dbReference>
<feature type="transmembrane region" description="Helical" evidence="4">
    <location>
        <begin position="36"/>
        <end position="55"/>
    </location>
</feature>
<organism evidence="6 7">
    <name type="scientific">Dyadobacter fermentans (strain ATCC 700827 / DSM 18053 / CIP 107007 / KCTC 52180 / NS114)</name>
    <dbReference type="NCBI Taxonomy" id="471854"/>
    <lineage>
        <taxon>Bacteria</taxon>
        <taxon>Pseudomonadati</taxon>
        <taxon>Bacteroidota</taxon>
        <taxon>Cytophagia</taxon>
        <taxon>Cytophagales</taxon>
        <taxon>Spirosomataceae</taxon>
        <taxon>Dyadobacter</taxon>
    </lineage>
</organism>
<reference evidence="6 7" key="1">
    <citation type="journal article" date="2009" name="Stand. Genomic Sci.">
        <title>Complete genome sequence of Dyadobacter fermentans type strain (NS114).</title>
        <authorList>
            <person name="Lang E."/>
            <person name="Lapidus A."/>
            <person name="Chertkov O."/>
            <person name="Brettin T."/>
            <person name="Detter J.C."/>
            <person name="Han C."/>
            <person name="Copeland A."/>
            <person name="Glavina Del Rio T."/>
            <person name="Nolan M."/>
            <person name="Chen F."/>
            <person name="Lucas S."/>
            <person name="Tice H."/>
            <person name="Cheng J.F."/>
            <person name="Land M."/>
            <person name="Hauser L."/>
            <person name="Chang Y.J."/>
            <person name="Jeffries C.D."/>
            <person name="Kopitz M."/>
            <person name="Bruce D."/>
            <person name="Goodwin L."/>
            <person name="Pitluck S."/>
            <person name="Ovchinnikova G."/>
            <person name="Pati A."/>
            <person name="Ivanova N."/>
            <person name="Mavrommatis K."/>
            <person name="Chen A."/>
            <person name="Palaniappan K."/>
            <person name="Chain P."/>
            <person name="Bristow J."/>
            <person name="Eisen J.A."/>
            <person name="Markowitz V."/>
            <person name="Hugenholtz P."/>
            <person name="Goker M."/>
            <person name="Rohde M."/>
            <person name="Kyrpides N.C."/>
            <person name="Klenk H.P."/>
        </authorList>
    </citation>
    <scope>NUCLEOTIDE SEQUENCE [LARGE SCALE GENOMIC DNA]</scope>
    <source>
        <strain evidence="7">ATCC 700827 / DSM 18053 / CIP 107007 / KCTC 52180 / NS114</strain>
    </source>
</reference>
<keyword evidence="4" id="KW-0812">Transmembrane</keyword>
<dbReference type="STRING" id="471854.Dfer_0633"/>
<feature type="transmembrane region" description="Helical" evidence="4">
    <location>
        <begin position="6"/>
        <end position="24"/>
    </location>
</feature>
<evidence type="ECO:0000313" key="6">
    <source>
        <dbReference type="EMBL" id="ACT91896.1"/>
    </source>
</evidence>
<dbReference type="RefSeq" id="WP_015810153.1">
    <property type="nucleotide sequence ID" value="NC_013037.1"/>
</dbReference>
<protein>
    <submittedName>
        <fullName evidence="6">Transcriptional regulator, AraC family</fullName>
    </submittedName>
</protein>
<evidence type="ECO:0000259" key="5">
    <source>
        <dbReference type="PROSITE" id="PS01124"/>
    </source>
</evidence>
<dbReference type="InterPro" id="IPR018060">
    <property type="entry name" value="HTH_AraC"/>
</dbReference>
<dbReference type="AlphaFoldDB" id="C6W0G2"/>
<dbReference type="HOGENOM" id="CLU_041408_1_0_10"/>
<dbReference type="Gene3D" id="1.10.10.60">
    <property type="entry name" value="Homeodomain-like"/>
    <property type="match status" value="1"/>
</dbReference>
<evidence type="ECO:0000256" key="4">
    <source>
        <dbReference type="SAM" id="Phobius"/>
    </source>
</evidence>
<sequence length="362" mass="41309">MDNWKAIAYLLAFGQGFVLCLSLIARSFGGRRAGLFLGLILLVLCQELLNAWGMQVHYHSRPDAIPFWNWQSYLVLPLATWFFMRLTTEPGYVFKPKYGSFFLPVAVEIAIRCAWSFYRNTLGVEIPSLLDNAPWFFVTEILPIMGMVAVLGIYGRRLSRIHSGLKTHGGERSARTWFRFYGLFSFLSLLTILWIAGVIFEWPVFSGIELLLALCLSGLGYIGYISPDFFTLPALPKPKQPEKPDFARFDDRAEFQRLRDVFLRDQLHTRSGLTLDEVAGHLQLPPRYISYLINAHSNTNFNGFVNGFRVEEVIRKLADPGEQHKTILALAFESGFNSKSTFNQVFKQHTGKSPSEFMLVQK</sequence>
<keyword evidence="1" id="KW-0805">Transcription regulation</keyword>
<evidence type="ECO:0000313" key="7">
    <source>
        <dbReference type="Proteomes" id="UP000002011"/>
    </source>
</evidence>